<keyword evidence="4" id="KW-0862">Zinc</keyword>
<keyword evidence="2" id="KW-0479">Metal-binding</keyword>
<evidence type="ECO:0000313" key="8">
    <source>
        <dbReference type="EMBL" id="MBP5857667.1"/>
    </source>
</evidence>
<evidence type="ECO:0000313" key="9">
    <source>
        <dbReference type="Proteomes" id="UP000672602"/>
    </source>
</evidence>
<evidence type="ECO:0000256" key="2">
    <source>
        <dbReference type="ARBA" id="ARBA00022723"/>
    </source>
</evidence>
<dbReference type="NCBIfam" id="NF000642">
    <property type="entry name" value="PRK00024.1"/>
    <property type="match status" value="1"/>
</dbReference>
<dbReference type="GO" id="GO:0006508">
    <property type="term" value="P:proteolysis"/>
    <property type="evidence" value="ECO:0007669"/>
    <property type="project" value="UniProtKB-KW"/>
</dbReference>
<name>A0A8J7V378_9PROT</name>
<evidence type="ECO:0000256" key="3">
    <source>
        <dbReference type="ARBA" id="ARBA00022801"/>
    </source>
</evidence>
<keyword evidence="1" id="KW-0645">Protease</keyword>
<comment type="similarity">
    <text evidence="6">Belongs to the UPF0758 family.</text>
</comment>
<dbReference type="EMBL" id="JAGMWN010000005">
    <property type="protein sequence ID" value="MBP5857667.1"/>
    <property type="molecule type" value="Genomic_DNA"/>
</dbReference>
<dbReference type="InterPro" id="IPR020891">
    <property type="entry name" value="UPF0758_CS"/>
</dbReference>
<dbReference type="PROSITE" id="PS50249">
    <property type="entry name" value="MPN"/>
    <property type="match status" value="1"/>
</dbReference>
<keyword evidence="5" id="KW-0482">Metalloprotease</keyword>
<dbReference type="SUPFAM" id="SSF47781">
    <property type="entry name" value="RuvA domain 2-like"/>
    <property type="match status" value="1"/>
</dbReference>
<reference evidence="8" key="1">
    <citation type="submission" date="2021-04" db="EMBL/GenBank/DDBJ databases">
        <authorList>
            <person name="Zhang D.-C."/>
        </authorList>
    </citation>
    <scope>NUCLEOTIDE SEQUENCE</scope>
    <source>
        <strain evidence="8">CGMCC 1.15697</strain>
    </source>
</reference>
<dbReference type="Proteomes" id="UP000672602">
    <property type="component" value="Unassembled WGS sequence"/>
</dbReference>
<dbReference type="NCBIfam" id="TIGR00608">
    <property type="entry name" value="radc"/>
    <property type="match status" value="1"/>
</dbReference>
<dbReference type="RefSeq" id="WP_210682256.1">
    <property type="nucleotide sequence ID" value="NZ_JAGMWN010000005.1"/>
</dbReference>
<evidence type="ECO:0000256" key="4">
    <source>
        <dbReference type="ARBA" id="ARBA00022833"/>
    </source>
</evidence>
<proteinExistence type="inferred from homology"/>
<dbReference type="InterPro" id="IPR025657">
    <property type="entry name" value="RadC_JAB"/>
</dbReference>
<evidence type="ECO:0000256" key="6">
    <source>
        <dbReference type="RuleBase" id="RU003797"/>
    </source>
</evidence>
<dbReference type="PANTHER" id="PTHR30471">
    <property type="entry name" value="DNA REPAIR PROTEIN RADC"/>
    <property type="match status" value="1"/>
</dbReference>
<protein>
    <submittedName>
        <fullName evidence="8">DNA repair protein RadC</fullName>
    </submittedName>
</protein>
<dbReference type="PANTHER" id="PTHR30471:SF3">
    <property type="entry name" value="UPF0758 PROTEIN YEES-RELATED"/>
    <property type="match status" value="1"/>
</dbReference>
<accession>A0A8J7V378</accession>
<organism evidence="8 9">
    <name type="scientific">Marivibrio halodurans</name>
    <dbReference type="NCBI Taxonomy" id="2039722"/>
    <lineage>
        <taxon>Bacteria</taxon>
        <taxon>Pseudomonadati</taxon>
        <taxon>Pseudomonadota</taxon>
        <taxon>Alphaproteobacteria</taxon>
        <taxon>Rhodospirillales</taxon>
        <taxon>Rhodospirillaceae</taxon>
        <taxon>Marivibrio</taxon>
    </lineage>
</organism>
<evidence type="ECO:0000256" key="1">
    <source>
        <dbReference type="ARBA" id="ARBA00022670"/>
    </source>
</evidence>
<gene>
    <name evidence="8" type="primary">radC</name>
    <name evidence="8" type="ORF">KAJ83_11660</name>
</gene>
<feature type="domain" description="MPN" evidence="7">
    <location>
        <begin position="113"/>
        <end position="235"/>
    </location>
</feature>
<dbReference type="CDD" id="cd08071">
    <property type="entry name" value="MPN_DUF2466"/>
    <property type="match status" value="1"/>
</dbReference>
<keyword evidence="9" id="KW-1185">Reference proteome</keyword>
<dbReference type="Gene3D" id="3.40.140.10">
    <property type="entry name" value="Cytidine Deaminase, domain 2"/>
    <property type="match status" value="1"/>
</dbReference>
<dbReference type="GO" id="GO:0008237">
    <property type="term" value="F:metallopeptidase activity"/>
    <property type="evidence" value="ECO:0007669"/>
    <property type="project" value="UniProtKB-KW"/>
</dbReference>
<comment type="caution">
    <text evidence="8">The sequence shown here is derived from an EMBL/GenBank/DDBJ whole genome shotgun (WGS) entry which is preliminary data.</text>
</comment>
<dbReference type="SUPFAM" id="SSF102712">
    <property type="entry name" value="JAB1/MPN domain"/>
    <property type="match status" value="1"/>
</dbReference>
<dbReference type="AlphaFoldDB" id="A0A8J7V378"/>
<dbReference type="InterPro" id="IPR037518">
    <property type="entry name" value="MPN"/>
</dbReference>
<keyword evidence="3" id="KW-0378">Hydrolase</keyword>
<dbReference type="GO" id="GO:0046872">
    <property type="term" value="F:metal ion binding"/>
    <property type="evidence" value="ECO:0007669"/>
    <property type="project" value="UniProtKB-KW"/>
</dbReference>
<dbReference type="PROSITE" id="PS01302">
    <property type="entry name" value="UPF0758"/>
    <property type="match status" value="1"/>
</dbReference>
<evidence type="ECO:0000256" key="5">
    <source>
        <dbReference type="ARBA" id="ARBA00023049"/>
    </source>
</evidence>
<evidence type="ECO:0000259" key="7">
    <source>
        <dbReference type="PROSITE" id="PS50249"/>
    </source>
</evidence>
<sequence length="235" mass="26320">MAEGNPPEQPREKPHYHEHRKRLRARFTGDMGASMPDYELLELVLCGIIPRRDVKPIAKALLKRFGGFGDVIGADPREIARVEGMGETSAIQLKAIQQAAIRLLRHEITDGHVLSSWDAVLDYCRAAMGREKVEQFRLLFLNNRNRLIADEVQQTGTVDHTPLYPREVVRRALELGASALVMVHNHPSGDPTPSKADIAMTHAVRDALSKIDIRLHDHIIIGRKDTVSLRSDGLI</sequence>
<dbReference type="InterPro" id="IPR001405">
    <property type="entry name" value="UPF0758"/>
</dbReference>
<dbReference type="InterPro" id="IPR010994">
    <property type="entry name" value="RuvA_2-like"/>
</dbReference>
<dbReference type="Pfam" id="PF04002">
    <property type="entry name" value="RadC"/>
    <property type="match status" value="1"/>
</dbReference>